<gene>
    <name evidence="2" type="primary">AVEN_63169_1</name>
    <name evidence="2" type="ORF">CDAR_506902</name>
</gene>
<keyword evidence="3" id="KW-1185">Reference proteome</keyword>
<proteinExistence type="predicted"/>
<keyword evidence="1" id="KW-0175">Coiled coil</keyword>
<feature type="coiled-coil region" evidence="1">
    <location>
        <begin position="372"/>
        <end position="427"/>
    </location>
</feature>
<evidence type="ECO:0000313" key="3">
    <source>
        <dbReference type="Proteomes" id="UP001054837"/>
    </source>
</evidence>
<name>A0AAV4P3J4_9ARAC</name>
<dbReference type="Proteomes" id="UP001054837">
    <property type="component" value="Unassembled WGS sequence"/>
</dbReference>
<evidence type="ECO:0000313" key="2">
    <source>
        <dbReference type="EMBL" id="GIX90326.1"/>
    </source>
</evidence>
<protein>
    <submittedName>
        <fullName evidence="2">Uncharacterized protein</fullName>
    </submittedName>
</protein>
<dbReference type="SUPFAM" id="SSF52540">
    <property type="entry name" value="P-loop containing nucleoside triphosphate hydrolases"/>
    <property type="match status" value="1"/>
</dbReference>
<reference evidence="2 3" key="1">
    <citation type="submission" date="2021-06" db="EMBL/GenBank/DDBJ databases">
        <title>Caerostris darwini draft genome.</title>
        <authorList>
            <person name="Kono N."/>
            <person name="Arakawa K."/>
        </authorList>
    </citation>
    <scope>NUCLEOTIDE SEQUENCE [LARGE SCALE GENOMIC DNA]</scope>
</reference>
<dbReference type="EMBL" id="BPLQ01002235">
    <property type="protein sequence ID" value="GIX90326.1"/>
    <property type="molecule type" value="Genomic_DNA"/>
</dbReference>
<organism evidence="2 3">
    <name type="scientific">Caerostris darwini</name>
    <dbReference type="NCBI Taxonomy" id="1538125"/>
    <lineage>
        <taxon>Eukaryota</taxon>
        <taxon>Metazoa</taxon>
        <taxon>Ecdysozoa</taxon>
        <taxon>Arthropoda</taxon>
        <taxon>Chelicerata</taxon>
        <taxon>Arachnida</taxon>
        <taxon>Araneae</taxon>
        <taxon>Araneomorphae</taxon>
        <taxon>Entelegynae</taxon>
        <taxon>Araneoidea</taxon>
        <taxon>Araneidae</taxon>
        <taxon>Caerostris</taxon>
    </lineage>
</organism>
<dbReference type="AlphaFoldDB" id="A0AAV4P3J4"/>
<evidence type="ECO:0000256" key="1">
    <source>
        <dbReference type="SAM" id="Coils"/>
    </source>
</evidence>
<dbReference type="InterPro" id="IPR027417">
    <property type="entry name" value="P-loop_NTPase"/>
</dbReference>
<comment type="caution">
    <text evidence="2">The sequence shown here is derived from an EMBL/GenBank/DDBJ whole genome shotgun (WGS) entry which is preliminary data.</text>
</comment>
<feature type="coiled-coil region" evidence="1">
    <location>
        <begin position="314"/>
        <end position="348"/>
    </location>
</feature>
<sequence length="990" mass="113875">MIPLPHKVDVCVCLQESNCGERNSTLPKVLLEFPLKVLKFDRVTSQKTREAFQNDAVLGSLGRLISEDLVTSINQILFLYKLPENNMAHNLDMATLCSVMMNRLSTVLNHGKVTDPSFYASCIKVNSKGVFDLVQNPNTIEMNLKVFDIPNKTEIKDLTEIPIIDTNDIEEILESLESDFQNNKPDAELKCHHTILFSKIITKIKHCNGFEHMKTGNLILINLGSCLHFLRDVTNYLRSRRESLRLPNLAQLSIDTDSWDCSLGSILKPFLCNSKISIVLALPDNLRNINDAKRMVEIVSEVQNLVLLPEENEKLILRESLKEYADEIKSLEKDLSCLRNDNGILINKQMYRSLKNKFLLIKEQLKEVSIERKASNDNINNKKDVLKRFEEETKLMNLKIQNEQQRLDVSKAAFDEVENKKQALNLEKVKKVDACVSMKDSLNFNMHFVKNQNSHLTKLKNLHGKSILNVNSLNEDIIKNTSCIISEQAKLKAKIDSLLSQVKEVLLNSTEQQENYLTKANEFHEKLEEMLSRWKQSSVQLVFDFKNFIDESLENCISLKNKFNLEFVPLNSTDEKIIEIIVNNKNGTAVMIASCICRTQQSIETSLKFLYDILYLLEVVQTKVKEQIKCLESTIHCHTKERMKFLNCTYSTMMTVHEQFDELLDFSLRMKSDTIDHDQDLKLSVDGEFMKIKDAFASLRNLFDLQQKFLSDKWNQRKANLANVKEVCQISEFIKDDGDPTLLGKLKQQCILSVVELQSVLSDQTGTMNNLCNQLLTTFDEIDHSIRNCSEENKKKVKQQEIDVKYRLKIQDEKVKKCIKNVQFLVEDIMDYFNEGLKKNMNSVLNIADLKTNTDMNNIISELRINLNRYISKCNSLLEQSELDLQPLPEIIKQGIDTAEESLEFNHEDLLSSTPSSHVQRSKCLINEKTKLLDKLKKMATQMNPASQDNSMLDWECKANETVMSLPSTRRGNRVELIGSKSFVHRKTIK</sequence>
<accession>A0AAV4P3J4</accession>